<name>A0A8H3M9E4_9GLOM</name>
<dbReference type="EMBL" id="BLAL01000285">
    <property type="protein sequence ID" value="GET00152.1"/>
    <property type="molecule type" value="Genomic_DNA"/>
</dbReference>
<gene>
    <name evidence="1" type="ORF">RCL2_002662300</name>
</gene>
<dbReference type="Proteomes" id="UP000615446">
    <property type="component" value="Unassembled WGS sequence"/>
</dbReference>
<protein>
    <submittedName>
        <fullName evidence="1">Ribonuclease H-like domain-containing protein</fullName>
    </submittedName>
</protein>
<sequence length="93" mass="11099">MKRLRTHHLTKYIKVFGKQNSCNTYAACIACIEKLENNELLKNTFTNKKLQVKNHLKNCVYFQEKIGNKEELDEIIYLTDNEEEETSHNRQKH</sequence>
<dbReference type="AlphaFoldDB" id="A0A8H3M9E4"/>
<organism evidence="1 2">
    <name type="scientific">Rhizophagus clarus</name>
    <dbReference type="NCBI Taxonomy" id="94130"/>
    <lineage>
        <taxon>Eukaryota</taxon>
        <taxon>Fungi</taxon>
        <taxon>Fungi incertae sedis</taxon>
        <taxon>Mucoromycota</taxon>
        <taxon>Glomeromycotina</taxon>
        <taxon>Glomeromycetes</taxon>
        <taxon>Glomerales</taxon>
        <taxon>Glomeraceae</taxon>
        <taxon>Rhizophagus</taxon>
    </lineage>
</organism>
<accession>A0A8H3M9E4</accession>
<evidence type="ECO:0000313" key="1">
    <source>
        <dbReference type="EMBL" id="GET00152.1"/>
    </source>
</evidence>
<proteinExistence type="predicted"/>
<dbReference type="OrthoDB" id="2394824at2759"/>
<evidence type="ECO:0000313" key="2">
    <source>
        <dbReference type="Proteomes" id="UP000615446"/>
    </source>
</evidence>
<comment type="caution">
    <text evidence="1">The sequence shown here is derived from an EMBL/GenBank/DDBJ whole genome shotgun (WGS) entry which is preliminary data.</text>
</comment>
<reference evidence="1" key="1">
    <citation type="submission" date="2019-10" db="EMBL/GenBank/DDBJ databases">
        <title>Conservation and host-specific expression of non-tandemly repeated heterogenous ribosome RNA gene in arbuscular mycorrhizal fungi.</title>
        <authorList>
            <person name="Maeda T."/>
            <person name="Kobayashi Y."/>
            <person name="Nakagawa T."/>
            <person name="Ezawa T."/>
            <person name="Yamaguchi K."/>
            <person name="Bino T."/>
            <person name="Nishimoto Y."/>
            <person name="Shigenobu S."/>
            <person name="Kawaguchi M."/>
        </authorList>
    </citation>
    <scope>NUCLEOTIDE SEQUENCE</scope>
    <source>
        <strain evidence="1">HR1</strain>
    </source>
</reference>